<feature type="chain" id="PRO_5046876982" description="Lipoprotein" evidence="1">
    <location>
        <begin position="20"/>
        <end position="328"/>
    </location>
</feature>
<dbReference type="RefSeq" id="WP_106198027.1">
    <property type="nucleotide sequence ID" value="NZ_QGHD01000005.1"/>
</dbReference>
<keyword evidence="3" id="KW-1185">Reference proteome</keyword>
<proteinExistence type="predicted"/>
<dbReference type="PROSITE" id="PS51257">
    <property type="entry name" value="PROKAR_LIPOPROTEIN"/>
    <property type="match status" value="1"/>
</dbReference>
<feature type="signal peptide" evidence="1">
    <location>
        <begin position="1"/>
        <end position="19"/>
    </location>
</feature>
<keyword evidence="1" id="KW-0732">Signal</keyword>
<dbReference type="Proteomes" id="UP000245523">
    <property type="component" value="Unassembled WGS sequence"/>
</dbReference>
<evidence type="ECO:0000313" key="3">
    <source>
        <dbReference type="Proteomes" id="UP000245523"/>
    </source>
</evidence>
<evidence type="ECO:0000313" key="2">
    <source>
        <dbReference type="EMBL" id="PWL03497.1"/>
    </source>
</evidence>
<reference evidence="2 3" key="1">
    <citation type="submission" date="2018-05" db="EMBL/GenBank/DDBJ databases">
        <title>Animal gut microbial communities from fecal samples from Wisconsin, USA.</title>
        <authorList>
            <person name="Neumann A."/>
        </authorList>
    </citation>
    <scope>NUCLEOTIDE SEQUENCE [LARGE SCALE GENOMIC DNA]</scope>
    <source>
        <strain evidence="2 3">UWS4</strain>
    </source>
</reference>
<protein>
    <recommendedName>
        <fullName evidence="4">Lipoprotein</fullName>
    </recommendedName>
</protein>
<evidence type="ECO:0008006" key="4">
    <source>
        <dbReference type="Google" id="ProtNLM"/>
    </source>
</evidence>
<sequence length="328" mass="34566">MNFKKVMTAFGLVASFGLAACSSDSSSGADPEDLSSSSSAPIVLPETNGDSLVKFTSMNASPSGATSIIFTGSVSTNLDADTSAVIDSINFKLGNETGGQITSSFTFTQLTAPTANLNLIKLSPALDLTSFKDCGNLSAYLIVYGHSLTQSFVAIDTIPFAKGCVVEESSSSVAVEDPVLTAWEVELSTSATKSNAVDLDSKTVYFKQQISAETAPLLDLYLARENKAPVLYTNGNLTEFAVANASTIVPETKSASDYLSYPKPAHVSDFAFKDTPTNSVTDFETTAFIVKTPSYDETTGKGFYVILPHEAEEAGSSVSMTLTILGVW</sequence>
<organism evidence="2 3">
    <name type="scientific">Hallerella porci</name>
    <dbReference type="NCBI Taxonomy" id="1945871"/>
    <lineage>
        <taxon>Bacteria</taxon>
        <taxon>Pseudomonadati</taxon>
        <taxon>Fibrobacterota</taxon>
        <taxon>Fibrobacteria</taxon>
        <taxon>Fibrobacterales</taxon>
        <taxon>Fibrobacteraceae</taxon>
        <taxon>Hallerella</taxon>
    </lineage>
</organism>
<evidence type="ECO:0000256" key="1">
    <source>
        <dbReference type="SAM" id="SignalP"/>
    </source>
</evidence>
<gene>
    <name evidence="2" type="ORF">B0H50_10539</name>
</gene>
<accession>A0ABX5LNG5</accession>
<name>A0ABX5LNG5_9BACT</name>
<comment type="caution">
    <text evidence="2">The sequence shown here is derived from an EMBL/GenBank/DDBJ whole genome shotgun (WGS) entry which is preliminary data.</text>
</comment>
<dbReference type="EMBL" id="QGHD01000005">
    <property type="protein sequence ID" value="PWL03497.1"/>
    <property type="molecule type" value="Genomic_DNA"/>
</dbReference>